<evidence type="ECO:0000313" key="5">
    <source>
        <dbReference type="Proteomes" id="UP000658127"/>
    </source>
</evidence>
<keyword evidence="5" id="KW-1185">Reference proteome</keyword>
<feature type="compositionally biased region" description="Low complexity" evidence="1">
    <location>
        <begin position="44"/>
        <end position="62"/>
    </location>
</feature>
<keyword evidence="2" id="KW-1133">Transmembrane helix</keyword>
<evidence type="ECO:0000313" key="4">
    <source>
        <dbReference type="EMBL" id="GGN66121.1"/>
    </source>
</evidence>
<gene>
    <name evidence="4" type="ORF">GCM10011610_00750</name>
</gene>
<proteinExistence type="predicted"/>
<keyword evidence="2" id="KW-0472">Membrane</keyword>
<name>A0ABQ2K5I7_9NOCA</name>
<dbReference type="InterPro" id="IPR058488">
    <property type="entry name" value="DUF8175"/>
</dbReference>
<dbReference type="EMBL" id="BMNE01000001">
    <property type="protein sequence ID" value="GGN66121.1"/>
    <property type="molecule type" value="Genomic_DNA"/>
</dbReference>
<evidence type="ECO:0000256" key="2">
    <source>
        <dbReference type="SAM" id="Phobius"/>
    </source>
</evidence>
<evidence type="ECO:0000259" key="3">
    <source>
        <dbReference type="Pfam" id="PF26526"/>
    </source>
</evidence>
<feature type="transmembrane region" description="Helical" evidence="2">
    <location>
        <begin position="7"/>
        <end position="27"/>
    </location>
</feature>
<accession>A0ABQ2K5I7</accession>
<sequence length="266" mass="28311">MMRSLRLLLTLFAIIASIVVVVFVVTITDDDQPENPPPPRAHTESTTANAPSTTSSQSRPPTVDMFGNRLEVPADDAGATLPQILDGRIDPARPDYLTAAPARLQWQRIWGGAAVPVSGSDGPARIDGGVAAGFARTPQGAALAAMDAIGRAYAAPDPLWQNVIRARFYGGGDALIEGFARSRASAPGMARFVTVPEGVRIQPGYRDDLAVVQLAVRSTSGYAIATWPMVWVEGDWRIRVPDDVDTLWGSGTSTVSTAGFGIWRQS</sequence>
<dbReference type="Proteomes" id="UP000658127">
    <property type="component" value="Unassembled WGS sequence"/>
</dbReference>
<reference evidence="5" key="1">
    <citation type="journal article" date="2019" name="Int. J. Syst. Evol. Microbiol.">
        <title>The Global Catalogue of Microorganisms (GCM) 10K type strain sequencing project: providing services to taxonomists for standard genome sequencing and annotation.</title>
        <authorList>
            <consortium name="The Broad Institute Genomics Platform"/>
            <consortium name="The Broad Institute Genome Sequencing Center for Infectious Disease"/>
            <person name="Wu L."/>
            <person name="Ma J."/>
        </authorList>
    </citation>
    <scope>NUCLEOTIDE SEQUENCE [LARGE SCALE GENOMIC DNA]</scope>
    <source>
        <strain evidence="5">CGMCC 4.7329</strain>
    </source>
</reference>
<protein>
    <recommendedName>
        <fullName evidence="3">DUF8175 domain-containing protein</fullName>
    </recommendedName>
</protein>
<keyword evidence="2" id="KW-0812">Transmembrane</keyword>
<dbReference type="Pfam" id="PF26526">
    <property type="entry name" value="DUF8175"/>
    <property type="match status" value="1"/>
</dbReference>
<feature type="domain" description="DUF8175" evidence="3">
    <location>
        <begin position="72"/>
        <end position="259"/>
    </location>
</feature>
<comment type="caution">
    <text evidence="4">The sequence shown here is derived from an EMBL/GenBank/DDBJ whole genome shotgun (WGS) entry which is preliminary data.</text>
</comment>
<feature type="region of interest" description="Disordered" evidence="1">
    <location>
        <begin position="30"/>
        <end position="67"/>
    </location>
</feature>
<organism evidence="4 5">
    <name type="scientific">Nocardia rhizosphaerihabitans</name>
    <dbReference type="NCBI Taxonomy" id="1691570"/>
    <lineage>
        <taxon>Bacteria</taxon>
        <taxon>Bacillati</taxon>
        <taxon>Actinomycetota</taxon>
        <taxon>Actinomycetes</taxon>
        <taxon>Mycobacteriales</taxon>
        <taxon>Nocardiaceae</taxon>
        <taxon>Nocardia</taxon>
    </lineage>
</organism>
<evidence type="ECO:0000256" key="1">
    <source>
        <dbReference type="SAM" id="MobiDB-lite"/>
    </source>
</evidence>